<feature type="transmembrane region" description="Helical" evidence="10">
    <location>
        <begin position="44"/>
        <end position="63"/>
    </location>
</feature>
<evidence type="ECO:0000256" key="4">
    <source>
        <dbReference type="ARBA" id="ARBA00022692"/>
    </source>
</evidence>
<dbReference type="Proteomes" id="UP000256845">
    <property type="component" value="Unassembled WGS sequence"/>
</dbReference>
<dbReference type="GO" id="GO:0007165">
    <property type="term" value="P:signal transduction"/>
    <property type="evidence" value="ECO:0007669"/>
    <property type="project" value="UniProtKB-KW"/>
</dbReference>
<accession>A0A3D9HWP4</accession>
<dbReference type="Pfam" id="PF00015">
    <property type="entry name" value="MCPsignal"/>
    <property type="match status" value="1"/>
</dbReference>
<evidence type="ECO:0000313" key="14">
    <source>
        <dbReference type="Proteomes" id="UP000256845"/>
    </source>
</evidence>
<feature type="transmembrane region" description="Helical" evidence="10">
    <location>
        <begin position="128"/>
        <end position="146"/>
    </location>
</feature>
<evidence type="ECO:0000256" key="8">
    <source>
        <dbReference type="PROSITE-ProRule" id="PRU00284"/>
    </source>
</evidence>
<dbReference type="GO" id="GO:0016020">
    <property type="term" value="C:membrane"/>
    <property type="evidence" value="ECO:0007669"/>
    <property type="project" value="UniProtKB-SubCell"/>
</dbReference>
<dbReference type="AlphaFoldDB" id="A0A3D9HWP4"/>
<comment type="subcellular location">
    <subcellularLocation>
        <location evidence="1">Membrane</location>
        <topology evidence="1">Multi-pass membrane protein</topology>
    </subcellularLocation>
</comment>
<evidence type="ECO:0000256" key="10">
    <source>
        <dbReference type="SAM" id="Phobius"/>
    </source>
</evidence>
<keyword evidence="7" id="KW-0924">Ammonia transport</keyword>
<protein>
    <submittedName>
        <fullName evidence="13">Ammonium transporter</fullName>
    </submittedName>
</protein>
<dbReference type="InterPro" id="IPR004089">
    <property type="entry name" value="MCPsignal_dom"/>
</dbReference>
<feature type="transmembrane region" description="Helical" evidence="10">
    <location>
        <begin position="418"/>
        <end position="437"/>
    </location>
</feature>
<dbReference type="PROSITE" id="PS50111">
    <property type="entry name" value="CHEMOTAXIS_TRANSDUC_2"/>
    <property type="match status" value="1"/>
</dbReference>
<evidence type="ECO:0000256" key="3">
    <source>
        <dbReference type="ARBA" id="ARBA00022448"/>
    </source>
</evidence>
<dbReference type="PANTHER" id="PTHR11730">
    <property type="entry name" value="AMMONIUM TRANSPORTER"/>
    <property type="match status" value="1"/>
</dbReference>
<evidence type="ECO:0000256" key="5">
    <source>
        <dbReference type="ARBA" id="ARBA00022989"/>
    </source>
</evidence>
<dbReference type="EMBL" id="QRDW01000001">
    <property type="protein sequence ID" value="RED53835.1"/>
    <property type="molecule type" value="Genomic_DNA"/>
</dbReference>
<dbReference type="PANTHER" id="PTHR11730:SF6">
    <property type="entry name" value="AMMONIUM TRANSPORTER"/>
    <property type="match status" value="1"/>
</dbReference>
<dbReference type="InterPro" id="IPR018047">
    <property type="entry name" value="Ammonium_transpt_CS"/>
</dbReference>
<keyword evidence="6 10" id="KW-0472">Membrane</keyword>
<keyword evidence="4 10" id="KW-0812">Transmembrane</keyword>
<feature type="transmembrane region" description="Helical" evidence="10">
    <location>
        <begin position="195"/>
        <end position="216"/>
    </location>
</feature>
<evidence type="ECO:0000313" key="13">
    <source>
        <dbReference type="EMBL" id="RED53835.1"/>
    </source>
</evidence>
<evidence type="ECO:0000256" key="1">
    <source>
        <dbReference type="ARBA" id="ARBA00004141"/>
    </source>
</evidence>
<sequence>MRPSRRLFPAASPFLFIGLLLLPLPALAEQVAAADRVQSNLDHVWTMVAAALVLSMQGGFLLLEAGLVRSKNSINVAQKNMADLIVSGMVFGGVGFMLMFGDSMGGFIGLEWDLFAFDTLPDWTLTFFIFQVTFCGTAATIVSGAVAERMNYVGYLVATLLIALIIYPVFGHWSWGNLLNGDNPAFLADQGFIDFAGSTVVHSTGAWVALAAIIVLGPRLGRFDENGKPIRFIGHNPVLAIFGAIILLIGWFGFNGGSTTAGTPAFAHIIVNTFVSAVAGGLVGMLLGRYLDYTLPAEYDYLQESASPFRRVRTNWEHGYFRPERMANGLLGGLVAITAGCDAVTTHGALWIGMIGAAITTLGGEWLERQFKLDDVVGAVSVHGFAGVWGTLCIPIFASAEAMLAGDRFTQFLVQLEGVALNFVWAFGISFLAFKILDSTNIGGGMRVKEKDESVGLNVAEHQTQLGTGEVVSALRRLAEGRAEFGHRLDETAGDESGELARYYNQVMDDLIQGVATGTRDLAAMSDRLAKISSDLSGQSSTAAKRIHTARDETSQVNDGVQAIENAASEVKDSADAIHESAREVSEQVDSAKDNARRVANRIQDIRNQAGGALQIASDARTDATQAGTSVTGLNDATNRIAAVLDLVKDIAGQTNLLALNATIEAARAGEAGKGFAVVANEVKSLAAQTAKAVDEIAGMITEIQSKTGDTRGIVERVAGIIEEMHSEIGHIAQSVDEQEGFTHQIAESFDLISERSNMVTDKIGAVLTAADGVAEKSSIAAESTTRVADSMEDLQHQADNNLSLAEQLTAITEGISTITGKLEALVGGKSGSITDEGGEAPQTA</sequence>
<dbReference type="GO" id="GO:0097272">
    <property type="term" value="P:ammonium homeostasis"/>
    <property type="evidence" value="ECO:0007669"/>
    <property type="project" value="TreeGrafter"/>
</dbReference>
<name>A0A3D9HWP4_9PROT</name>
<dbReference type="SUPFAM" id="SSF111352">
    <property type="entry name" value="Ammonium transporter"/>
    <property type="match status" value="1"/>
</dbReference>
<dbReference type="Gene3D" id="1.10.287.950">
    <property type="entry name" value="Methyl-accepting chemotaxis protein"/>
    <property type="match status" value="1"/>
</dbReference>
<keyword evidence="5 10" id="KW-1133">Transmembrane helix</keyword>
<evidence type="ECO:0000256" key="9">
    <source>
        <dbReference type="SAM" id="Coils"/>
    </source>
</evidence>
<dbReference type="GO" id="GO:0008519">
    <property type="term" value="F:ammonium channel activity"/>
    <property type="evidence" value="ECO:0007669"/>
    <property type="project" value="InterPro"/>
</dbReference>
<dbReference type="PROSITE" id="PS01219">
    <property type="entry name" value="AMMONIUM_TRANSP"/>
    <property type="match status" value="1"/>
</dbReference>
<feature type="coiled-coil region" evidence="9">
    <location>
        <begin position="582"/>
        <end position="609"/>
    </location>
</feature>
<feature type="transmembrane region" description="Helical" evidence="10">
    <location>
        <begin position="153"/>
        <end position="175"/>
    </location>
</feature>
<organism evidence="13 14">
    <name type="scientific">Aestuariispira insulae</name>
    <dbReference type="NCBI Taxonomy" id="1461337"/>
    <lineage>
        <taxon>Bacteria</taxon>
        <taxon>Pseudomonadati</taxon>
        <taxon>Pseudomonadota</taxon>
        <taxon>Alphaproteobacteria</taxon>
        <taxon>Rhodospirillales</taxon>
        <taxon>Kiloniellaceae</taxon>
        <taxon>Aestuariispira</taxon>
    </lineage>
</organism>
<evidence type="ECO:0000259" key="12">
    <source>
        <dbReference type="PROSITE" id="PS50111"/>
    </source>
</evidence>
<feature type="chain" id="PRO_5017662155" evidence="11">
    <location>
        <begin position="29"/>
        <end position="845"/>
    </location>
</feature>
<dbReference type="InterPro" id="IPR024041">
    <property type="entry name" value="NH4_transpt_AmtB-like_dom"/>
</dbReference>
<dbReference type="SMART" id="SM00283">
    <property type="entry name" value="MA"/>
    <property type="match status" value="1"/>
</dbReference>
<reference evidence="13 14" key="1">
    <citation type="submission" date="2018-07" db="EMBL/GenBank/DDBJ databases">
        <title>Genomic Encyclopedia of Type Strains, Phase III (KMG-III): the genomes of soil and plant-associated and newly described type strains.</title>
        <authorList>
            <person name="Whitman W."/>
        </authorList>
    </citation>
    <scope>NUCLEOTIDE SEQUENCE [LARGE SCALE GENOMIC DNA]</scope>
    <source>
        <strain evidence="13 14">CECT 8488</strain>
    </source>
</reference>
<comment type="caution">
    <text evidence="13">The sequence shown here is derived from an EMBL/GenBank/DDBJ whole genome shotgun (WGS) entry which is preliminary data.</text>
</comment>
<feature type="signal peptide" evidence="11">
    <location>
        <begin position="1"/>
        <end position="28"/>
    </location>
</feature>
<evidence type="ECO:0000256" key="2">
    <source>
        <dbReference type="ARBA" id="ARBA00005887"/>
    </source>
</evidence>
<feature type="transmembrane region" description="Helical" evidence="10">
    <location>
        <begin position="266"/>
        <end position="287"/>
    </location>
</feature>
<dbReference type="OrthoDB" id="9814202at2"/>
<dbReference type="RefSeq" id="WP_115934940.1">
    <property type="nucleotide sequence ID" value="NZ_QRDW01000001.1"/>
</dbReference>
<evidence type="ECO:0000256" key="6">
    <source>
        <dbReference type="ARBA" id="ARBA00023136"/>
    </source>
</evidence>
<feature type="transmembrane region" description="Helical" evidence="10">
    <location>
        <begin position="84"/>
        <end position="108"/>
    </location>
</feature>
<proteinExistence type="inferred from homology"/>
<keyword evidence="9" id="KW-0175">Coiled coil</keyword>
<dbReference type="Gene3D" id="1.10.3430.10">
    <property type="entry name" value="Ammonium transporter AmtB like domains"/>
    <property type="match status" value="1"/>
</dbReference>
<keyword evidence="8" id="KW-0807">Transducer</keyword>
<feature type="domain" description="Methyl-accepting transducer" evidence="12">
    <location>
        <begin position="553"/>
        <end position="793"/>
    </location>
</feature>
<feature type="transmembrane region" description="Helical" evidence="10">
    <location>
        <begin position="376"/>
        <end position="398"/>
    </location>
</feature>
<keyword evidence="3" id="KW-0813">Transport</keyword>
<evidence type="ECO:0000256" key="11">
    <source>
        <dbReference type="SAM" id="SignalP"/>
    </source>
</evidence>
<keyword evidence="14" id="KW-1185">Reference proteome</keyword>
<feature type="transmembrane region" description="Helical" evidence="10">
    <location>
        <begin position="237"/>
        <end position="254"/>
    </location>
</feature>
<gene>
    <name evidence="13" type="ORF">DFP90_101634</name>
</gene>
<dbReference type="SUPFAM" id="SSF58104">
    <property type="entry name" value="Methyl-accepting chemotaxis protein (MCP) signaling domain"/>
    <property type="match status" value="1"/>
</dbReference>
<evidence type="ECO:0000256" key="7">
    <source>
        <dbReference type="ARBA" id="ARBA00023177"/>
    </source>
</evidence>
<dbReference type="Pfam" id="PF00909">
    <property type="entry name" value="Ammonium_transp"/>
    <property type="match status" value="2"/>
</dbReference>
<comment type="similarity">
    <text evidence="2">Belongs to the ammonia transporter channel (TC 1.A.11.2) family.</text>
</comment>
<dbReference type="InterPro" id="IPR029020">
    <property type="entry name" value="Ammonium/urea_transptr"/>
</dbReference>
<keyword evidence="11" id="KW-0732">Signal</keyword>